<dbReference type="AlphaFoldDB" id="A0A915DVY7"/>
<evidence type="ECO:0000256" key="1">
    <source>
        <dbReference type="SAM" id="MobiDB-lite"/>
    </source>
</evidence>
<feature type="compositionally biased region" description="Polar residues" evidence="1">
    <location>
        <begin position="391"/>
        <end position="407"/>
    </location>
</feature>
<feature type="signal peptide" evidence="2">
    <location>
        <begin position="1"/>
        <end position="22"/>
    </location>
</feature>
<keyword evidence="3" id="KW-1185">Reference proteome</keyword>
<feature type="chain" id="PRO_5037618029" evidence="2">
    <location>
        <begin position="23"/>
        <end position="546"/>
    </location>
</feature>
<feature type="compositionally biased region" description="Polar residues" evidence="1">
    <location>
        <begin position="315"/>
        <end position="327"/>
    </location>
</feature>
<evidence type="ECO:0000256" key="2">
    <source>
        <dbReference type="SAM" id="SignalP"/>
    </source>
</evidence>
<evidence type="ECO:0000313" key="4">
    <source>
        <dbReference type="WBParaSite" id="jg23525"/>
    </source>
</evidence>
<name>A0A915DVY7_9BILA</name>
<reference evidence="4" key="1">
    <citation type="submission" date="2022-11" db="UniProtKB">
        <authorList>
            <consortium name="WormBaseParasite"/>
        </authorList>
    </citation>
    <scope>IDENTIFICATION</scope>
</reference>
<dbReference type="WBParaSite" id="jg23525">
    <property type="protein sequence ID" value="jg23525"/>
    <property type="gene ID" value="jg23525"/>
</dbReference>
<feature type="region of interest" description="Disordered" evidence="1">
    <location>
        <begin position="368"/>
        <end position="410"/>
    </location>
</feature>
<feature type="region of interest" description="Disordered" evidence="1">
    <location>
        <begin position="301"/>
        <end position="327"/>
    </location>
</feature>
<proteinExistence type="predicted"/>
<organism evidence="3 4">
    <name type="scientific">Ditylenchus dipsaci</name>
    <dbReference type="NCBI Taxonomy" id="166011"/>
    <lineage>
        <taxon>Eukaryota</taxon>
        <taxon>Metazoa</taxon>
        <taxon>Ecdysozoa</taxon>
        <taxon>Nematoda</taxon>
        <taxon>Chromadorea</taxon>
        <taxon>Rhabditida</taxon>
        <taxon>Tylenchina</taxon>
        <taxon>Tylenchomorpha</taxon>
        <taxon>Sphaerularioidea</taxon>
        <taxon>Anguinidae</taxon>
        <taxon>Anguininae</taxon>
        <taxon>Ditylenchus</taxon>
    </lineage>
</organism>
<sequence>MTRNDNFLCLFIILSVNILALGQSVQFYEQAKSCSFMDETTGYSLIWHTNCTGYVNFVLNSRNFPTTQGNFWIGVSFDLLSQELVLIEVNNGFVTVQPARIYGNEPPQKNLMSPFLASPRGNFFGASLEATFSIHQSLLTGCKQWIFYTSPSGNNCMLQNQVTNQYGQYGGAGTPNYFRPEIPLIGNTAIYNGQQPQRYYNINNDLSSSYNYDPQISNSQQQRGAIYPQAYQVGMAAPQLSHNGQAGQYGSNSPQYPTNQYGQYMNGGQNGSRYSSVSLPQYGNNQYMSSQYSQYGGGAQFGASPATSPYAALQRSPNNYNQQQGSEYSNNYNYRAMQQQPQQQVASVPPGMSLSQIFAQLDDMPHTIYGTNRPYPAKMEKDKKSRRKRQSVNINNDYKQPGQQLQGTAYEGQDKHFVRSTPYFDSPYTPYYLPAANKLIYDQVSPHPYGYPSFGAPNTDNPSTWRFFDPGANSTPMYYPYRTATAGDVAQQPYKMQETDQRAINFDDVVKCDGGVDPYWCANYVSQFVHWQKSTSLSRPRVRALP</sequence>
<evidence type="ECO:0000313" key="3">
    <source>
        <dbReference type="Proteomes" id="UP000887574"/>
    </source>
</evidence>
<dbReference type="Proteomes" id="UP000887574">
    <property type="component" value="Unplaced"/>
</dbReference>
<accession>A0A915DVY7</accession>
<keyword evidence="2" id="KW-0732">Signal</keyword>
<protein>
    <submittedName>
        <fullName evidence="4">DOMON domain-containing protein</fullName>
    </submittedName>
</protein>